<dbReference type="eggNOG" id="COG5304">
    <property type="taxonomic scope" value="Bacteria"/>
</dbReference>
<dbReference type="KEGG" id="rpe:RPE_1775"/>
<dbReference type="OrthoDB" id="1551132at2"/>
<reference evidence="1" key="1">
    <citation type="submission" date="2006-09" db="EMBL/GenBank/DDBJ databases">
        <title>Complete sequence of Rhodopseudomonas palustris BisA53.</title>
        <authorList>
            <consortium name="US DOE Joint Genome Institute"/>
            <person name="Copeland A."/>
            <person name="Lucas S."/>
            <person name="Lapidus A."/>
            <person name="Barry K."/>
            <person name="Detter J.C."/>
            <person name="Glavina del Rio T."/>
            <person name="Hammon N."/>
            <person name="Israni S."/>
            <person name="Dalin E."/>
            <person name="Tice H."/>
            <person name="Pitluck S."/>
            <person name="Chain P."/>
            <person name="Malfatti S."/>
            <person name="Shin M."/>
            <person name="Vergez L."/>
            <person name="Schmutz J."/>
            <person name="Larimer F."/>
            <person name="Land M."/>
            <person name="Hauser L."/>
            <person name="Pelletier D.A."/>
            <person name="Kyrpides N."/>
            <person name="Kim E."/>
            <person name="Harwood C.S."/>
            <person name="Oda Y."/>
            <person name="Richardson P."/>
        </authorList>
    </citation>
    <scope>NUCLEOTIDE SEQUENCE [LARGE SCALE GENOMIC DNA]</scope>
    <source>
        <strain evidence="1">BisA53</strain>
    </source>
</reference>
<sequence length="86" mass="9790">MRKKLPKLKSDAAAEAFVSDADLTQYDLSGMTSVRFEMKPKDRSINLRLPEQLLTAVQTRAKQAGIPYQRFIRMALERALQTPKLP</sequence>
<dbReference type="InterPro" id="IPR010985">
    <property type="entry name" value="Ribbon_hlx_hlx"/>
</dbReference>
<gene>
    <name evidence="1" type="ordered locus">RPE_1775</name>
</gene>
<proteinExistence type="predicted"/>
<dbReference type="STRING" id="316055.RPE_1775"/>
<accession>Q07QR1</accession>
<dbReference type="AlphaFoldDB" id="Q07QR1"/>
<protein>
    <submittedName>
        <fullName evidence="1">Uncharacterized protein</fullName>
    </submittedName>
</protein>
<dbReference type="EMBL" id="CP000463">
    <property type="protein sequence ID" value="ABJ05723.1"/>
    <property type="molecule type" value="Genomic_DNA"/>
</dbReference>
<dbReference type="Pfam" id="PF12441">
    <property type="entry name" value="CopG_antitoxin"/>
    <property type="match status" value="1"/>
</dbReference>
<organism evidence="1">
    <name type="scientific">Rhodopseudomonas palustris (strain BisA53)</name>
    <dbReference type="NCBI Taxonomy" id="316055"/>
    <lineage>
        <taxon>Bacteria</taxon>
        <taxon>Pseudomonadati</taxon>
        <taxon>Pseudomonadota</taxon>
        <taxon>Alphaproteobacteria</taxon>
        <taxon>Hyphomicrobiales</taxon>
        <taxon>Nitrobacteraceae</taxon>
        <taxon>Rhodopseudomonas</taxon>
    </lineage>
</organism>
<evidence type="ECO:0000313" key="1">
    <source>
        <dbReference type="EMBL" id="ABJ05723.1"/>
    </source>
</evidence>
<name>Q07QR1_RHOP5</name>
<dbReference type="InterPro" id="IPR022148">
    <property type="entry name" value="CopG_antitoxin"/>
</dbReference>
<dbReference type="HOGENOM" id="CLU_179401_1_0_5"/>
<dbReference type="SUPFAM" id="SSF47598">
    <property type="entry name" value="Ribbon-helix-helix"/>
    <property type="match status" value="1"/>
</dbReference>
<dbReference type="GO" id="GO:0006355">
    <property type="term" value="P:regulation of DNA-templated transcription"/>
    <property type="evidence" value="ECO:0007669"/>
    <property type="project" value="InterPro"/>
</dbReference>